<dbReference type="STRING" id="159291.SAMN05920897_1011"/>
<dbReference type="EMBL" id="FTMS01000001">
    <property type="protein sequence ID" value="SIP86690.1"/>
    <property type="molecule type" value="Genomic_DNA"/>
</dbReference>
<reference evidence="3 4" key="1">
    <citation type="submission" date="2017-01" db="EMBL/GenBank/DDBJ databases">
        <authorList>
            <person name="Mah S.A."/>
            <person name="Swanson W.J."/>
            <person name="Moy G.W."/>
            <person name="Vacquier V.D."/>
        </authorList>
    </citation>
    <scope>NUCLEOTIDE SEQUENCE [LARGE SCALE GENOMIC DNA]</scope>
    <source>
        <strain evidence="3 4">ASpG1</strain>
    </source>
</reference>
<feature type="compositionally biased region" description="Polar residues" evidence="1">
    <location>
        <begin position="1921"/>
        <end position="1931"/>
    </location>
</feature>
<feature type="non-terminal residue" evidence="3">
    <location>
        <position position="1"/>
    </location>
</feature>
<evidence type="ECO:0000313" key="3">
    <source>
        <dbReference type="EMBL" id="SIP86690.1"/>
    </source>
</evidence>
<feature type="region of interest" description="Disordered" evidence="1">
    <location>
        <begin position="1901"/>
        <end position="1935"/>
    </location>
</feature>
<evidence type="ECO:0000256" key="1">
    <source>
        <dbReference type="SAM" id="MobiDB-lite"/>
    </source>
</evidence>
<dbReference type="Proteomes" id="UP000186400">
    <property type="component" value="Unassembled WGS sequence"/>
</dbReference>
<feature type="compositionally biased region" description="Basic and acidic residues" evidence="1">
    <location>
        <begin position="1908"/>
        <end position="1920"/>
    </location>
</feature>
<organism evidence="3 4">
    <name type="scientific">Alkalispirochaeta americana</name>
    <dbReference type="NCBI Taxonomy" id="159291"/>
    <lineage>
        <taxon>Bacteria</taxon>
        <taxon>Pseudomonadati</taxon>
        <taxon>Spirochaetota</taxon>
        <taxon>Spirochaetia</taxon>
        <taxon>Spirochaetales</taxon>
        <taxon>Spirochaetaceae</taxon>
        <taxon>Alkalispirochaeta</taxon>
    </lineage>
</organism>
<evidence type="ECO:0000259" key="2">
    <source>
        <dbReference type="Pfam" id="PF13860"/>
    </source>
</evidence>
<keyword evidence="4" id="KW-1185">Reference proteome</keyword>
<sequence length="2422" mass="251234">GVGIGAGDALETTVNTVSARSTSGGIFLLETDDLIVGDAGVTVQRVGANAGVTPTTDATQSDVRTTADNGAIVLRTTDGSITLNEGTAPAGNTAVVTHGSGNVLLQAQGTNQDIAVNADVLSTSGNISVLATRNIDTAVTVDIATGDTGTIDVEATAGSVTMADNSRITTEEGDIRVLAGQDIAVAGIATDGAAGSVSLTATAGSITDAGDTNVDVVANQLRMVAGVGIGAGNALETTVNTVSARAAGGGIFLLETDDLIVGDTAVTVQRVGADATSGDLTDATQSDVRTTGDNGSIVLQTTNGSITLDDGSAAAIGGDDGNSVVAHGSGNVLIQAVAGTVTGNADIRSGTGHITVKADNDIALNADVNVTTGTPGTVSLDAEDGALTMAGSAAVTATGSSARVAAQNDITLGNVSAADISIISQAGAVINATDSTKNVTGTNLRLAAAESIGASDRHLTTATDRVTARSTSGDIFITEDDGLRIDAVTVTVTEVQPDAGTSDIEDVSQSALVSQGGNGEVRLQVLSGDLVQDSENGNIATTGTGEIHVTVVVGSIEMEDGAVTETTDGTITYEAEVNITVGELISATGAVDITATTGSILAQQTLDANRGLRETPVSEITTTGVIDLRAGSTIGRGEPSSDTDPDPVDGPFQIKTGHTAVNVLNAPEGVWLEGVGGEIVIGDIIGDVGPVTLTVFDNLAFIRLTKTVITDGQDIVFGRPVRVDESGITVSTGPGGGHIDFTATLDSLSGEGNDLTLTAGTGDVFFRAAVGRDGSGFTGDGVAGFNEPAMGSITISSADNVLIGAGMTTRVGTGSSTADLAITLSGTLTIIDTDGDEDTDTFDVDLGGSFTQTDSGEDATVEIQGDIRTGVNADPDPPIEGTVSFDAPITLTGHVRIDTDGDSSDTGATVTFANSATIAGNGSTEDGETGGPWDLRINAPAATVSFGQNAGAENGRLGGEDGVSRLRDIQIDDAQEMTFNGEVFARSFTQLAATEDTGQTTFERAQDYRIANSGFSFAGHGLTINDELSLIGGMSVANAGPFETKAANGGDPRRGEIIADGGVAQTGDGVNSIGADIKTDGTDIEVTTAITLTDGITMTTVDGAGEGNIYLTGAVDGTSEGGQPLTLLAGAGEISVQGAIGAATELATLIIDAMSVTLSGIGDSSQPGVAGDVNVDARERITLAGSDVTYWTGGRQRYDVPDAGIGTILAVENTGSNQTLIRSGAGEDDGTILFRDLYIDSPDAQIVFQHESSAKISLRNLFFYRGTVDLGTHNVTLATDRFGGGPGAGDVAIFGEFYDGEDPDRAPDVPNNNFFAYPGFDLLYGGSDPAYTPGNAGYTVATGVFGTDPAGNWAAFADLTGSTITVTGNFYVNGAGMTVSDPAGETWTLTIQDNSSADMISPAPNPRFGSPYAVAFNMEVSGSQAAGGTVSAAAGLPAGPPGLPSPYADEHNNGVQDSGGTANWVFSRPQITAAYTISDRVVRIEFSEPLANQNDEIRIAIEGNDALTYADAGTPADPGGTGGTRIFAEAYRAPAGHVVGDPLDESLLNASNTTTGAGNLDVIYVRLDASSEAVHEALRWKTDASGSASPDDPVNAGAGGADSTDRVGNDALDNIPDLFFLKGAFHGAEGRTPARNYGHNAFDRYDQTRDRAGPVLYRVEYGRAVHNNPAIHPYDAHNYFQLSYSEPVNFGDSAGLTIDDRTANNLQSNTTFEESGQRGGDIVTAGEGRASVVGYFDYDAGGSREMERGSRPGTVSDGEANALYRHDEDNPLPRPEHQLRIFLSGYLNGAIGSGLFPGWHADVPDPGADGATIEVQENAFIEDALGNQVNHLIHPPGFTAGPDNDEFLPEWDVDPPRFSTFNVSGDDLVFEIVAITDPVTNLINRLEFHVLDNSRIDFAGTHPEAVPEAERWDPRDEGKTDSQGFPLTHTNTRPHEGIRESTWNREAFTIGEAGSETFPVVPLEMVRDVNNSLFGEGINIRDDSYFALRIPEGGGDNRNWGLLTDLEVRYNHTEAFTTDLAGNLLPSFGFDGVPPMRVIQRVPPRMQLVLGRAGGRDLYVKFNEPVIGPDNDQITRQAFRVRREGGDWETPAGLEVVRSGDGNSVWEVLLRLAEPALGANDFFAGRIAPSGTPEHPIRDRSGNAMPQEDTRRLSDLLLGVVEPLWATDSLGINDAGQGGFRTLREFDGHQELSRTDITLQARLHTEPPYEGIPLRLIVDADVPSSRKWGPEGATGRFWMPELLPGLIDPGVEGGVPPHSGAMEIVPYDVDGGLRTFRIPGSSGPVSSGQELEFLFRAGGVGAARLLNPEDLLSLAPWRIALGTGFIAQRANVTILNNVIYPEAGESTVLVYELSRPGMVTVQVFSLDGSLIRTLQRGRQGRGTFRLAWDGRNNSNQIVARGIYFIRVVAPGVDEYRKVLIAK</sequence>
<evidence type="ECO:0000313" key="4">
    <source>
        <dbReference type="Proteomes" id="UP000186400"/>
    </source>
</evidence>
<gene>
    <name evidence="3" type="ORF">SAMN05920897_1011</name>
</gene>
<dbReference type="InterPro" id="IPR025965">
    <property type="entry name" value="FlgD/Vpr_Ig-like"/>
</dbReference>
<protein>
    <submittedName>
        <fullName evidence="3">Autotransporter adhesin</fullName>
    </submittedName>
</protein>
<accession>A0A1N6N3M4</accession>
<proteinExistence type="predicted"/>
<dbReference type="OrthoDB" id="368286at2"/>
<dbReference type="Gene3D" id="2.60.40.4070">
    <property type="match status" value="1"/>
</dbReference>
<dbReference type="Pfam" id="PF13860">
    <property type="entry name" value="FlgD_ig"/>
    <property type="match status" value="1"/>
</dbReference>
<name>A0A1N6N3M4_9SPIO</name>
<feature type="domain" description="FlgD/Vpr Ig-like" evidence="2">
    <location>
        <begin position="2350"/>
        <end position="2409"/>
    </location>
</feature>
<feature type="region of interest" description="Disordered" evidence="1">
    <location>
        <begin position="1581"/>
        <end position="1608"/>
    </location>
</feature>